<name>A0AAW1IGV6_SAPOF</name>
<dbReference type="PANTHER" id="PTHR32161:SF21">
    <property type="entry name" value="OS03G0314500 PROTEIN"/>
    <property type="match status" value="1"/>
</dbReference>
<dbReference type="EMBL" id="JBDFQZ010000009">
    <property type="protein sequence ID" value="KAK9689322.1"/>
    <property type="molecule type" value="Genomic_DNA"/>
</dbReference>
<dbReference type="SUPFAM" id="SSF82171">
    <property type="entry name" value="DPP6 N-terminal domain-like"/>
    <property type="match status" value="1"/>
</dbReference>
<keyword evidence="3" id="KW-1185">Reference proteome</keyword>
<dbReference type="Pfam" id="PF07676">
    <property type="entry name" value="PD40"/>
    <property type="match status" value="4"/>
</dbReference>
<reference evidence="2" key="1">
    <citation type="submission" date="2024-03" db="EMBL/GenBank/DDBJ databases">
        <title>WGS assembly of Saponaria officinalis var. Norfolk2.</title>
        <authorList>
            <person name="Jenkins J."/>
            <person name="Shu S."/>
            <person name="Grimwood J."/>
            <person name="Barry K."/>
            <person name="Goodstein D."/>
            <person name="Schmutz J."/>
            <person name="Leebens-Mack J."/>
            <person name="Osbourn A."/>
        </authorList>
    </citation>
    <scope>NUCLEOTIDE SEQUENCE [LARGE SCALE GENOMIC DNA]</scope>
    <source>
        <strain evidence="2">JIC</strain>
    </source>
</reference>
<dbReference type="AlphaFoldDB" id="A0AAW1IGV6"/>
<protein>
    <submittedName>
        <fullName evidence="2">Uncharacterized protein</fullName>
    </submittedName>
</protein>
<accession>A0AAW1IGV6</accession>
<comment type="caution">
    <text evidence="2">The sequence shown here is derived from an EMBL/GenBank/DDBJ whole genome shotgun (WGS) entry which is preliminary data.</text>
</comment>
<dbReference type="PANTHER" id="PTHR32161">
    <property type="entry name" value="DPP6 N-TERMINAL DOMAIN-LIKE PROTEIN"/>
    <property type="match status" value="1"/>
</dbReference>
<sequence>MAQNLGSVGFFSTYRPPLPLDLFSLPTLISPTDREVHLTDGKSYNYNGQVIPPAALKLMLNRPLLSQVGTEADVDSGRLSGLLLVSERTKGLEILHIALRLGDNKPVVFSFADVYGTYDDVRMEDSGVIAGEYIVYLSTKEPALARRQPWTAVYRTHLVSGDTQRLTPLDISNSNPLDSDPSSTADLSPAVSPDGTKLAVASFEGKDGGWQGEIEVLMTNIVVFSMDDPSNRTLIIQNGGWPSWGSNNVLYFHRKLDDSTGDYWAVFRANLGNDLSVIITQVTPDKIKAFTPAAIDENTVVVGTIRETSTFGKRRTDADQYRHVEIFDATGQNEPVQLTKNNKPMADHFNPFVILQNNGEQRIGYHRGVIALKNPAQVERQELTNLQSPVTDLGLFRVSGVFPTFSKDGTKLAFVDNEFLAVWVTDLTGPLRVVYKTDEENSVFYPVWSQDPEKDILYFCKGPSFNAGQEVDIMAIFDASTSNPSDPIPIVKDGSNNAFPCANPDGTRLVYRSTKNGGTEYYKNLYIREEAHIAKEVKDIIITRITNGSWTDTHCDWSPNGKWIVFASTRDKPADAPPLDNGLDPGYFAVYLLAVDNPNVVIRVIHSGPNFVGHVNHPFFSPDGNAIVVTSDLAAVSCDPVSLPLFDHSVRPYGDIFTIDIDPVDIEKNKDIRNYKRITHSKFENSTCTWTVYSTKLGGVWNLILNQPHVLRCPYAYPDGSEGWQMTGHLYIPNRRC</sequence>
<dbReference type="Gene3D" id="2.120.10.30">
    <property type="entry name" value="TolB, C-terminal domain"/>
    <property type="match status" value="2"/>
</dbReference>
<dbReference type="InterPro" id="IPR011042">
    <property type="entry name" value="6-blade_b-propeller_TolB-like"/>
</dbReference>
<feature type="compositionally biased region" description="Low complexity" evidence="1">
    <location>
        <begin position="169"/>
        <end position="183"/>
    </location>
</feature>
<evidence type="ECO:0000313" key="3">
    <source>
        <dbReference type="Proteomes" id="UP001443914"/>
    </source>
</evidence>
<gene>
    <name evidence="2" type="ORF">RND81_09G052300</name>
</gene>
<evidence type="ECO:0000313" key="2">
    <source>
        <dbReference type="EMBL" id="KAK9689322.1"/>
    </source>
</evidence>
<proteinExistence type="predicted"/>
<organism evidence="2 3">
    <name type="scientific">Saponaria officinalis</name>
    <name type="common">Common soapwort</name>
    <name type="synonym">Lychnis saponaria</name>
    <dbReference type="NCBI Taxonomy" id="3572"/>
    <lineage>
        <taxon>Eukaryota</taxon>
        <taxon>Viridiplantae</taxon>
        <taxon>Streptophyta</taxon>
        <taxon>Embryophyta</taxon>
        <taxon>Tracheophyta</taxon>
        <taxon>Spermatophyta</taxon>
        <taxon>Magnoliopsida</taxon>
        <taxon>eudicotyledons</taxon>
        <taxon>Gunneridae</taxon>
        <taxon>Pentapetalae</taxon>
        <taxon>Caryophyllales</taxon>
        <taxon>Caryophyllaceae</taxon>
        <taxon>Caryophylleae</taxon>
        <taxon>Saponaria</taxon>
    </lineage>
</organism>
<feature type="region of interest" description="Disordered" evidence="1">
    <location>
        <begin position="167"/>
        <end position="193"/>
    </location>
</feature>
<evidence type="ECO:0000256" key="1">
    <source>
        <dbReference type="SAM" id="MobiDB-lite"/>
    </source>
</evidence>
<dbReference type="InterPro" id="IPR011659">
    <property type="entry name" value="WD40"/>
</dbReference>
<dbReference type="Proteomes" id="UP001443914">
    <property type="component" value="Unassembled WGS sequence"/>
</dbReference>